<dbReference type="AlphaFoldDB" id="A0AA97K7A1"/>
<sequence length="364" mass="41112">MSEHRHAASRGIAWREREILDLLSFWGEEKIQEALKSSYRNMDYFECIAAQMALRGHKRTAMECRSKTKTMRLDYKKVVVHNSTSGNAPITCPYYRELDSILRGDASVKPKRVSRSLGVVSLGRQIRDPCPVSAVSEELFSHDLLTIDRGQIRSSTPCQVGVREYVPDVEPEIDTDATVDGLDDKESDDPCPDAQEETISSNSSSTSGLGSSKESPLKSVAELSPGTRLSAIRTRKRRNAGLFAVADKMMSQSGEEHKAQINEWRIDREDSNRWHEEERRLQIEFLEETRKDRNDFREVWMQNLHVMESAVTTLQTLGEMLVSQHRGRSANACEKGDSNSQNIPPKSATAKRACVGRARERLTL</sequence>
<accession>A0AA97K7A1</accession>
<evidence type="ECO:0000259" key="2">
    <source>
        <dbReference type="Pfam" id="PF13837"/>
    </source>
</evidence>
<dbReference type="PANTHER" id="PTHR47595:SF1">
    <property type="entry name" value="MYB_SANT-LIKE DNA-BINDING DOMAIN-CONTAINING PROTEIN"/>
    <property type="match status" value="1"/>
</dbReference>
<evidence type="ECO:0000313" key="4">
    <source>
        <dbReference type="RefSeq" id="XP_054851025.1"/>
    </source>
</evidence>
<keyword evidence="3" id="KW-1185">Reference proteome</keyword>
<dbReference type="InterPro" id="IPR044822">
    <property type="entry name" value="Myb_DNA-bind_4"/>
</dbReference>
<dbReference type="GeneID" id="129340327"/>
<feature type="compositionally biased region" description="Acidic residues" evidence="1">
    <location>
        <begin position="167"/>
        <end position="196"/>
    </location>
</feature>
<feature type="region of interest" description="Disordered" evidence="1">
    <location>
        <begin position="165"/>
        <end position="224"/>
    </location>
</feature>
<evidence type="ECO:0000256" key="1">
    <source>
        <dbReference type="SAM" id="MobiDB-lite"/>
    </source>
</evidence>
<evidence type="ECO:0000313" key="3">
    <source>
        <dbReference type="Proteomes" id="UP001190640"/>
    </source>
</evidence>
<feature type="compositionally biased region" description="Low complexity" evidence="1">
    <location>
        <begin position="200"/>
        <end position="214"/>
    </location>
</feature>
<feature type="domain" description="Myb/SANT-like DNA-binding" evidence="2">
    <location>
        <begin position="14"/>
        <end position="101"/>
    </location>
</feature>
<proteinExistence type="predicted"/>
<reference evidence="4" key="1">
    <citation type="submission" date="2025-08" db="UniProtKB">
        <authorList>
            <consortium name="RefSeq"/>
        </authorList>
    </citation>
    <scope>IDENTIFICATION</scope>
    <source>
        <tissue evidence="4">Blood</tissue>
    </source>
</reference>
<protein>
    <submittedName>
        <fullName evidence="4">Uncharacterized protein LOC129340327</fullName>
    </submittedName>
</protein>
<feature type="region of interest" description="Disordered" evidence="1">
    <location>
        <begin position="328"/>
        <end position="354"/>
    </location>
</feature>
<dbReference type="PANTHER" id="PTHR47595">
    <property type="entry name" value="HEAT SHOCK 70 KDA PROTEIN 14"/>
    <property type="match status" value="1"/>
</dbReference>
<dbReference type="KEGG" id="emc:129340327"/>
<organism evidence="3 4">
    <name type="scientific">Eublepharis macularius</name>
    <name type="common">Leopard gecko</name>
    <name type="synonym">Cyrtodactylus macularius</name>
    <dbReference type="NCBI Taxonomy" id="481883"/>
    <lineage>
        <taxon>Eukaryota</taxon>
        <taxon>Metazoa</taxon>
        <taxon>Chordata</taxon>
        <taxon>Craniata</taxon>
        <taxon>Vertebrata</taxon>
        <taxon>Euteleostomi</taxon>
        <taxon>Lepidosauria</taxon>
        <taxon>Squamata</taxon>
        <taxon>Bifurcata</taxon>
        <taxon>Gekkota</taxon>
        <taxon>Eublepharidae</taxon>
        <taxon>Eublepharinae</taxon>
        <taxon>Eublepharis</taxon>
    </lineage>
</organism>
<dbReference type="Proteomes" id="UP001190640">
    <property type="component" value="Chromosome 12"/>
</dbReference>
<dbReference type="Gene3D" id="1.10.10.60">
    <property type="entry name" value="Homeodomain-like"/>
    <property type="match status" value="1"/>
</dbReference>
<dbReference type="Pfam" id="PF13837">
    <property type="entry name" value="Myb_DNA-bind_4"/>
    <property type="match status" value="1"/>
</dbReference>
<dbReference type="RefSeq" id="XP_054851025.1">
    <property type="nucleotide sequence ID" value="XM_054995050.1"/>
</dbReference>
<name>A0AA97K7A1_EUBMA</name>
<gene>
    <name evidence="4" type="primary">LOC129340327</name>
</gene>